<feature type="region of interest" description="Disordered" evidence="3">
    <location>
        <begin position="441"/>
        <end position="523"/>
    </location>
</feature>
<evidence type="ECO:0000256" key="2">
    <source>
        <dbReference type="ARBA" id="ARBA00022723"/>
    </source>
</evidence>
<organism evidence="5 6">
    <name type="scientific">Folsomia candida</name>
    <name type="common">Springtail</name>
    <dbReference type="NCBI Taxonomy" id="158441"/>
    <lineage>
        <taxon>Eukaryota</taxon>
        <taxon>Metazoa</taxon>
        <taxon>Ecdysozoa</taxon>
        <taxon>Arthropoda</taxon>
        <taxon>Hexapoda</taxon>
        <taxon>Collembola</taxon>
        <taxon>Entomobryomorpha</taxon>
        <taxon>Isotomoidea</taxon>
        <taxon>Isotomidae</taxon>
        <taxon>Proisotominae</taxon>
        <taxon>Folsomia</taxon>
    </lineage>
</organism>
<sequence length="552" mass="61981">MTFYSADVPPTPDIPPTVDPTVDIPLDNLLANGNTNSSMDMDFSFSELVDFVQSLVNPLEDIDVDKLLADDNTNSSMAMDFSLYDGDAILQNLAMTFSVANLCGKNSPIDAFNEIYIHSQRVVVSDNDILDILNHVSDHAQLLQHKQNSITEHFSTDEECKTLTGLSLEDFNTLDDGRNNDEAIFKAITGVHNEGFAQFFKIGDLIIWNREFRYVIELAKRLGFEVKMPHFMKKNQKQHSSQEANESRAVKMIRRVIESVNGRIKNVFKYFAGTIRNLTIPGFVKLFKIGCALINAFMPPMRQNEDYDEYLAQLVINRTNRSNIFQAFVEAQKLVTRRIIWESISQDELTDFPKLSLSDLQDITLGTYQRKLAPSYTAQHHSGDGKYELSYYKVEEYKNILHVKLQSRHKGYIEYKIFIRYQPNEEGIESITANGTEPKVVQIAPPSPQPYIPDTDPISPHASSEPPPRSCPPPAHPKTMSALQAAVRRRQPAAAGVTVQAPKASMPPAPQVPAANGQDSGVRPPYPLGTLNLPFRTTLGLLSRISRLPMSH</sequence>
<comment type="cofactor">
    <cofactor evidence="1">
        <name>a divalent metal cation</name>
        <dbReference type="ChEBI" id="CHEBI:60240"/>
    </cofactor>
</comment>
<dbReference type="AlphaFoldDB" id="A0A226D616"/>
<keyword evidence="6" id="KW-1185">Reference proteome</keyword>
<protein>
    <recommendedName>
        <fullName evidence="4">DDE Tnp4 domain-containing protein</fullName>
    </recommendedName>
</protein>
<evidence type="ECO:0000256" key="1">
    <source>
        <dbReference type="ARBA" id="ARBA00001968"/>
    </source>
</evidence>
<evidence type="ECO:0000259" key="4">
    <source>
        <dbReference type="Pfam" id="PF13359"/>
    </source>
</evidence>
<dbReference type="EMBL" id="LNIX01000034">
    <property type="protein sequence ID" value="OXA40308.1"/>
    <property type="molecule type" value="Genomic_DNA"/>
</dbReference>
<name>A0A226D616_FOLCA</name>
<evidence type="ECO:0000313" key="5">
    <source>
        <dbReference type="EMBL" id="OXA40308.1"/>
    </source>
</evidence>
<dbReference type="GO" id="GO:0046872">
    <property type="term" value="F:metal ion binding"/>
    <property type="evidence" value="ECO:0007669"/>
    <property type="project" value="UniProtKB-KW"/>
</dbReference>
<gene>
    <name evidence="5" type="ORF">Fcan01_24869</name>
</gene>
<evidence type="ECO:0000256" key="3">
    <source>
        <dbReference type="SAM" id="MobiDB-lite"/>
    </source>
</evidence>
<accession>A0A226D616</accession>
<evidence type="ECO:0000313" key="6">
    <source>
        <dbReference type="Proteomes" id="UP000198287"/>
    </source>
</evidence>
<dbReference type="Proteomes" id="UP000198287">
    <property type="component" value="Unassembled WGS sequence"/>
</dbReference>
<feature type="domain" description="DDE Tnp4" evidence="4">
    <location>
        <begin position="175"/>
        <end position="295"/>
    </location>
</feature>
<proteinExistence type="predicted"/>
<keyword evidence="2" id="KW-0479">Metal-binding</keyword>
<dbReference type="Pfam" id="PF13359">
    <property type="entry name" value="DDE_Tnp_4"/>
    <property type="match status" value="1"/>
</dbReference>
<dbReference type="OrthoDB" id="6765180at2759"/>
<comment type="caution">
    <text evidence="5">The sequence shown here is derived from an EMBL/GenBank/DDBJ whole genome shotgun (WGS) entry which is preliminary data.</text>
</comment>
<feature type="compositionally biased region" description="Pro residues" evidence="3">
    <location>
        <begin position="465"/>
        <end position="476"/>
    </location>
</feature>
<reference evidence="5 6" key="1">
    <citation type="submission" date="2015-12" db="EMBL/GenBank/DDBJ databases">
        <title>The genome of Folsomia candida.</title>
        <authorList>
            <person name="Faddeeva A."/>
            <person name="Derks M.F."/>
            <person name="Anvar Y."/>
            <person name="Smit S."/>
            <person name="Van Straalen N."/>
            <person name="Roelofs D."/>
        </authorList>
    </citation>
    <scope>NUCLEOTIDE SEQUENCE [LARGE SCALE GENOMIC DNA]</scope>
    <source>
        <strain evidence="5 6">VU population</strain>
        <tissue evidence="5">Whole body</tissue>
    </source>
</reference>
<dbReference type="InterPro" id="IPR027806">
    <property type="entry name" value="HARBI1_dom"/>
</dbReference>